<evidence type="ECO:0000313" key="7">
    <source>
        <dbReference type="Proteomes" id="UP000662814"/>
    </source>
</evidence>
<keyword evidence="7" id="KW-1185">Reference proteome</keyword>
<feature type="chain" id="PRO_5047270280" evidence="5">
    <location>
        <begin position="20"/>
        <end position="335"/>
    </location>
</feature>
<keyword evidence="4 5" id="KW-0732">Signal</keyword>
<gene>
    <name evidence="6" type="ORF">HCR76_16305</name>
</gene>
<dbReference type="InterPro" id="IPR038404">
    <property type="entry name" value="TRAP_DctP_sf"/>
</dbReference>
<dbReference type="SUPFAM" id="SSF53850">
    <property type="entry name" value="Periplasmic binding protein-like II"/>
    <property type="match status" value="1"/>
</dbReference>
<sequence length="335" mass="35597">MNKSIRPVAVVLVAGLSLAMVGCSSGGSDDGGEVSLGLGNVLSETHPWNVCGADAMVTSLEESGAGVSLEVYPAGQTQADTLEQLDALQSGTLDLTFAGPAQLATRSEVLNIFDAAYMFRDADHLLEVMNGEIGDEVFGDLADESGLNVLSTGYYGTRHVTANKPVTEPSDLDGMKLRVIDSPLWIDNAKAIGAEPTPVAFAELYLALQQGVVDAEENPLPTISSEKFFEVQDYVSLTAHNIGAESIVASQTALDKLSDSQVEALNEAAIAGAEAATKCIQDEEDDLLKEWSAEDSPIEVVTDVDLDAFSQAAEDYLLPKYGDQWGDLYDRIRNS</sequence>
<dbReference type="InterPro" id="IPR018389">
    <property type="entry name" value="DctP_fam"/>
</dbReference>
<dbReference type="EMBL" id="CP061169">
    <property type="protein sequence ID" value="QPZ38324.1"/>
    <property type="molecule type" value="Genomic_DNA"/>
</dbReference>
<dbReference type="Proteomes" id="UP000662814">
    <property type="component" value="Chromosome"/>
</dbReference>
<dbReference type="RefSeq" id="WP_166986812.1">
    <property type="nucleotide sequence ID" value="NZ_CP061169.1"/>
</dbReference>
<name>A0ABX6YHQ1_9MICO</name>
<evidence type="ECO:0000256" key="4">
    <source>
        <dbReference type="ARBA" id="ARBA00022729"/>
    </source>
</evidence>
<dbReference type="NCBIfam" id="TIGR00787">
    <property type="entry name" value="dctP"/>
    <property type="match status" value="1"/>
</dbReference>
<evidence type="ECO:0000256" key="1">
    <source>
        <dbReference type="ARBA" id="ARBA00004196"/>
    </source>
</evidence>
<dbReference type="PANTHER" id="PTHR33376">
    <property type="match status" value="1"/>
</dbReference>
<feature type="signal peptide" evidence="5">
    <location>
        <begin position="1"/>
        <end position="19"/>
    </location>
</feature>
<dbReference type="PROSITE" id="PS51257">
    <property type="entry name" value="PROKAR_LIPOPROTEIN"/>
    <property type="match status" value="1"/>
</dbReference>
<reference evidence="6 7" key="1">
    <citation type="submission" date="2020-12" db="EMBL/GenBank/DDBJ databases">
        <title>Microbacterium sp. HY060.</title>
        <authorList>
            <person name="Zhou J."/>
        </authorList>
    </citation>
    <scope>NUCLEOTIDE SEQUENCE [LARGE SCALE GENOMIC DNA]</scope>
    <source>
        <strain evidence="6 7">HY60</strain>
    </source>
</reference>
<organism evidence="6 7">
    <name type="scientific">Paramicrobacterium chengjingii</name>
    <dbReference type="NCBI Taxonomy" id="2769067"/>
    <lineage>
        <taxon>Bacteria</taxon>
        <taxon>Bacillati</taxon>
        <taxon>Actinomycetota</taxon>
        <taxon>Actinomycetes</taxon>
        <taxon>Micrococcales</taxon>
        <taxon>Microbacteriaceae</taxon>
        <taxon>Paramicrobacterium</taxon>
    </lineage>
</organism>
<evidence type="ECO:0000256" key="2">
    <source>
        <dbReference type="ARBA" id="ARBA00009023"/>
    </source>
</evidence>
<dbReference type="InterPro" id="IPR004682">
    <property type="entry name" value="TRAP_DctP"/>
</dbReference>
<protein>
    <submittedName>
        <fullName evidence="6">DctP family TRAP transporter solute-binding subunit</fullName>
    </submittedName>
</protein>
<accession>A0ABX6YHQ1</accession>
<comment type="similarity">
    <text evidence="2">Belongs to the bacterial solute-binding protein 7 family.</text>
</comment>
<proteinExistence type="inferred from homology"/>
<dbReference type="NCBIfam" id="NF037995">
    <property type="entry name" value="TRAP_S1"/>
    <property type="match status" value="1"/>
</dbReference>
<evidence type="ECO:0000313" key="6">
    <source>
        <dbReference type="EMBL" id="QPZ38324.1"/>
    </source>
</evidence>
<comment type="subcellular location">
    <subcellularLocation>
        <location evidence="1">Cell envelope</location>
    </subcellularLocation>
</comment>
<evidence type="ECO:0000256" key="3">
    <source>
        <dbReference type="ARBA" id="ARBA00022448"/>
    </source>
</evidence>
<dbReference type="PANTHER" id="PTHR33376:SF4">
    <property type="entry name" value="SIALIC ACID-BINDING PERIPLASMIC PROTEIN SIAP"/>
    <property type="match status" value="1"/>
</dbReference>
<keyword evidence="3" id="KW-0813">Transport</keyword>
<dbReference type="Gene3D" id="3.40.190.170">
    <property type="entry name" value="Bacterial extracellular solute-binding protein, family 7"/>
    <property type="match status" value="1"/>
</dbReference>
<dbReference type="Pfam" id="PF03480">
    <property type="entry name" value="DctP"/>
    <property type="match status" value="1"/>
</dbReference>
<evidence type="ECO:0000256" key="5">
    <source>
        <dbReference type="SAM" id="SignalP"/>
    </source>
</evidence>